<reference evidence="1" key="1">
    <citation type="submission" date="2020-09" db="EMBL/GenBank/DDBJ databases">
        <title>Genome-Enabled Discovery of Anthraquinone Biosynthesis in Senna tora.</title>
        <authorList>
            <person name="Kang S.-H."/>
            <person name="Pandey R.P."/>
            <person name="Lee C.-M."/>
            <person name="Sim J.-S."/>
            <person name="Jeong J.-T."/>
            <person name="Choi B.-S."/>
            <person name="Jung M."/>
            <person name="Ginzburg D."/>
            <person name="Zhao K."/>
            <person name="Won S.Y."/>
            <person name="Oh T.-J."/>
            <person name="Yu Y."/>
            <person name="Kim N.-H."/>
            <person name="Lee O.R."/>
            <person name="Lee T.-H."/>
            <person name="Bashyal P."/>
            <person name="Kim T.-S."/>
            <person name="Lee W.-H."/>
            <person name="Kawkins C."/>
            <person name="Kim C.-K."/>
            <person name="Kim J.S."/>
            <person name="Ahn B.O."/>
            <person name="Rhee S.Y."/>
            <person name="Sohng J.K."/>
        </authorList>
    </citation>
    <scope>NUCLEOTIDE SEQUENCE</scope>
    <source>
        <tissue evidence="1">Leaf</tissue>
    </source>
</reference>
<accession>A0A834TRC4</accession>
<keyword evidence="2" id="KW-1185">Reference proteome</keyword>
<dbReference type="EMBL" id="JAAIUW010000006">
    <property type="protein sequence ID" value="KAF7825496.1"/>
    <property type="molecule type" value="Genomic_DNA"/>
</dbReference>
<name>A0A834TRC4_9FABA</name>
<evidence type="ECO:0000313" key="1">
    <source>
        <dbReference type="EMBL" id="KAF7825496.1"/>
    </source>
</evidence>
<organism evidence="1 2">
    <name type="scientific">Senna tora</name>
    <dbReference type="NCBI Taxonomy" id="362788"/>
    <lineage>
        <taxon>Eukaryota</taxon>
        <taxon>Viridiplantae</taxon>
        <taxon>Streptophyta</taxon>
        <taxon>Embryophyta</taxon>
        <taxon>Tracheophyta</taxon>
        <taxon>Spermatophyta</taxon>
        <taxon>Magnoliopsida</taxon>
        <taxon>eudicotyledons</taxon>
        <taxon>Gunneridae</taxon>
        <taxon>Pentapetalae</taxon>
        <taxon>rosids</taxon>
        <taxon>fabids</taxon>
        <taxon>Fabales</taxon>
        <taxon>Fabaceae</taxon>
        <taxon>Caesalpinioideae</taxon>
        <taxon>Cassia clade</taxon>
        <taxon>Senna</taxon>
    </lineage>
</organism>
<protein>
    <submittedName>
        <fullName evidence="1">Uncharacterized protein</fullName>
    </submittedName>
</protein>
<proteinExistence type="predicted"/>
<evidence type="ECO:0000313" key="2">
    <source>
        <dbReference type="Proteomes" id="UP000634136"/>
    </source>
</evidence>
<dbReference type="AlphaFoldDB" id="A0A834TRC4"/>
<sequence length="251" mass="27218">MTSPLKVPVTCVEGVDDATKVLETCMEGFNDITTNGSRDKCERVDNVTHPSWFSACEDSKDEVECKKLTMVLTMVLLASMKGVGATKDSRKKSIPCAVGCVDGFDDGATEDSDNHVKLLPCSDIPPCDNKEMLKGGNDQPWMLGMSKGTSLLSVRSGERLQTLGMSEGVSLHFAWLSSPAYASPFRHVEGCCLLKSTSTLNLAVLVSCTLLVGGSRWLLFFCCYKVVELYPSAPSSLCSPYAWTPQFFVLA</sequence>
<gene>
    <name evidence="1" type="ORF">G2W53_016660</name>
</gene>
<dbReference type="Proteomes" id="UP000634136">
    <property type="component" value="Unassembled WGS sequence"/>
</dbReference>
<comment type="caution">
    <text evidence="1">The sequence shown here is derived from an EMBL/GenBank/DDBJ whole genome shotgun (WGS) entry which is preliminary data.</text>
</comment>